<dbReference type="Pfam" id="PF08238">
    <property type="entry name" value="Sel1"/>
    <property type="match status" value="5"/>
</dbReference>
<sequence length="252" mass="28451">MMKAFFQFSYARYILLSIGMVIAVFTGYSIVFHHKLSNAEIDQLEMQSTFGQDEASLLRLKKAADRGQIEAKMAVGKSYLFKQQYPLAIVYLDSAAQHGNVEAATTLGKIYFQGDDRLAKNPELALKYFNQAYAQQDPSAAYYLGLIYKNGYGLKADIVKANQYFQFAADHQIANAMFMLGNAYQYGDGKQVNLQQAYLWYQKAADLELPEAIQELAHIYQYGNQAIEANQTAYQQQMMEIGHSLKHPALSP</sequence>
<dbReference type="GeneID" id="84208482"/>
<evidence type="ECO:0000313" key="3">
    <source>
        <dbReference type="Proteomes" id="UP000013117"/>
    </source>
</evidence>
<evidence type="ECO:0008006" key="4">
    <source>
        <dbReference type="Google" id="ProtNLM"/>
    </source>
</evidence>
<dbReference type="InterPro" id="IPR050767">
    <property type="entry name" value="Sel1_AlgK"/>
</dbReference>
<feature type="transmembrane region" description="Helical" evidence="1">
    <location>
        <begin position="12"/>
        <end position="31"/>
    </location>
</feature>
<dbReference type="SUPFAM" id="SSF81901">
    <property type="entry name" value="HCP-like"/>
    <property type="match status" value="1"/>
</dbReference>
<dbReference type="InterPro" id="IPR006597">
    <property type="entry name" value="Sel1-like"/>
</dbReference>
<protein>
    <recommendedName>
        <fullName evidence="4">Sel1 repeat family protein</fullName>
    </recommendedName>
</protein>
<dbReference type="Gene3D" id="1.25.40.10">
    <property type="entry name" value="Tetratricopeptide repeat domain"/>
    <property type="match status" value="1"/>
</dbReference>
<dbReference type="SMART" id="SM00671">
    <property type="entry name" value="SEL1"/>
    <property type="match status" value="4"/>
</dbReference>
<reference evidence="2 3" key="1">
    <citation type="submission" date="2013-02" db="EMBL/GenBank/DDBJ databases">
        <title>The Genome Sequence of Acinetobacter gerneri CIP 107464.</title>
        <authorList>
            <consortium name="The Broad Institute Genome Sequencing Platform"/>
            <consortium name="The Broad Institute Genome Sequencing Center for Infectious Disease"/>
            <person name="Cerqueira G."/>
            <person name="Feldgarden M."/>
            <person name="Courvalin P."/>
            <person name="Perichon B."/>
            <person name="Grillot-Courvalin C."/>
            <person name="Clermont D."/>
            <person name="Rocha E."/>
            <person name="Yoon E.-J."/>
            <person name="Nemec A."/>
            <person name="Walker B."/>
            <person name="Young S.K."/>
            <person name="Zeng Q."/>
            <person name="Gargeya S."/>
            <person name="Fitzgerald M."/>
            <person name="Haas B."/>
            <person name="Abouelleil A."/>
            <person name="Alvarado L."/>
            <person name="Arachchi H.M."/>
            <person name="Berlin A.M."/>
            <person name="Chapman S.B."/>
            <person name="Dewar J."/>
            <person name="Goldberg J."/>
            <person name="Griggs A."/>
            <person name="Gujja S."/>
            <person name="Hansen M."/>
            <person name="Howarth C."/>
            <person name="Imamovic A."/>
            <person name="Larimer J."/>
            <person name="McCowan C."/>
            <person name="Murphy C."/>
            <person name="Neiman D."/>
            <person name="Pearson M."/>
            <person name="Priest M."/>
            <person name="Roberts A."/>
            <person name="Saif S."/>
            <person name="Shea T."/>
            <person name="Sisk P."/>
            <person name="Sykes S."/>
            <person name="Wortman J."/>
            <person name="Nusbaum C."/>
            <person name="Birren B."/>
        </authorList>
    </citation>
    <scope>NUCLEOTIDE SEQUENCE [LARGE SCALE GENOMIC DNA]</scope>
    <source>
        <strain evidence="2 3">CIP 107464</strain>
    </source>
</reference>
<dbReference type="EMBL" id="APPN01000052">
    <property type="protein sequence ID" value="ENV34763.1"/>
    <property type="molecule type" value="Genomic_DNA"/>
</dbReference>
<dbReference type="HOGENOM" id="CLU_086913_0_0_6"/>
<keyword evidence="1" id="KW-1133">Transmembrane helix</keyword>
<dbReference type="InterPro" id="IPR011990">
    <property type="entry name" value="TPR-like_helical_dom_sf"/>
</dbReference>
<dbReference type="OrthoDB" id="9792653at2"/>
<keyword evidence="3" id="KW-1185">Reference proteome</keyword>
<dbReference type="PANTHER" id="PTHR11102">
    <property type="entry name" value="SEL-1-LIKE PROTEIN"/>
    <property type="match status" value="1"/>
</dbReference>
<dbReference type="RefSeq" id="WP_004858492.1">
    <property type="nucleotide sequence ID" value="NZ_ASYY01000116.1"/>
</dbReference>
<organism evidence="2 3">
    <name type="scientific">Acinetobacter gerneri DSM 14967 = CIP 107464 = MTCC 9824</name>
    <dbReference type="NCBI Taxonomy" id="1120926"/>
    <lineage>
        <taxon>Bacteria</taxon>
        <taxon>Pseudomonadati</taxon>
        <taxon>Pseudomonadota</taxon>
        <taxon>Gammaproteobacteria</taxon>
        <taxon>Moraxellales</taxon>
        <taxon>Moraxellaceae</taxon>
        <taxon>Acinetobacter</taxon>
    </lineage>
</organism>
<dbReference type="eggNOG" id="COG0790">
    <property type="taxonomic scope" value="Bacteria"/>
</dbReference>
<gene>
    <name evidence="2" type="ORF">F960_01071</name>
</gene>
<accession>N8ZSN8</accession>
<comment type="caution">
    <text evidence="2">The sequence shown here is derived from an EMBL/GenBank/DDBJ whole genome shotgun (WGS) entry which is preliminary data.</text>
</comment>
<evidence type="ECO:0000256" key="1">
    <source>
        <dbReference type="SAM" id="Phobius"/>
    </source>
</evidence>
<name>N8ZSN8_9GAMM</name>
<dbReference type="AlphaFoldDB" id="N8ZSN8"/>
<keyword evidence="1" id="KW-0472">Membrane</keyword>
<evidence type="ECO:0000313" key="2">
    <source>
        <dbReference type="EMBL" id="ENV34763.1"/>
    </source>
</evidence>
<dbReference type="PANTHER" id="PTHR11102:SF160">
    <property type="entry name" value="ERAD-ASSOCIATED E3 UBIQUITIN-PROTEIN LIGASE COMPONENT HRD3"/>
    <property type="match status" value="1"/>
</dbReference>
<dbReference type="STRING" id="202952.GCA_000747725_00493"/>
<proteinExistence type="predicted"/>
<dbReference type="PATRIC" id="fig|1120926.3.peg.1028"/>
<dbReference type="Proteomes" id="UP000013117">
    <property type="component" value="Unassembled WGS sequence"/>
</dbReference>
<keyword evidence="1" id="KW-0812">Transmembrane</keyword>